<keyword evidence="3" id="KW-1133">Transmembrane helix</keyword>
<dbReference type="PROSITE" id="PS51257">
    <property type="entry name" value="PROKAR_LIPOPROTEIN"/>
    <property type="match status" value="1"/>
</dbReference>
<dbReference type="InterPro" id="IPR007343">
    <property type="entry name" value="Uncharacterised_pept_Zn_put"/>
</dbReference>
<keyword evidence="6" id="KW-0732">Signal</keyword>
<sequence>MRRVGALVALVVLAATGCARTEPAAVPTPAVTATPTPTPTVTPTPTRTKATTPSSPLSIDLTSLVVHNKLYTAGRVPAVRCVLPRPRLTTKAGLVAYGNVFVACMNKAWDPVVAKADAVQASVELIPYSARHPKATPACTDPPGNADAFYYFSGFTGKICFDTDIYLDSKDQEFNLVNFEQLLAHEYGHHVQYSVGILTLYDELMRGKSEARQLEVMRRKELQASCLGAAFLGANKRTFGLSGVRLRYWRWVVSHVGDEYSKVRDHGSRKNHSYWTTRAFTSTTPATCNTFTAPAKRVS</sequence>
<feature type="chain" id="PRO_5045350727" description="Neutral zinc metallopeptidase" evidence="6">
    <location>
        <begin position="25"/>
        <end position="299"/>
    </location>
</feature>
<dbReference type="PANTHER" id="PTHR30168:SF0">
    <property type="entry name" value="INNER MEMBRANE PROTEIN"/>
    <property type="match status" value="1"/>
</dbReference>
<keyword evidence="8" id="KW-1185">Reference proteome</keyword>
<comment type="caution">
    <text evidence="7">The sequence shown here is derived from an EMBL/GenBank/DDBJ whole genome shotgun (WGS) entry which is preliminary data.</text>
</comment>
<dbReference type="RefSeq" id="WP_344199729.1">
    <property type="nucleotide sequence ID" value="NZ_BAAAND010000012.1"/>
</dbReference>
<feature type="region of interest" description="Disordered" evidence="5">
    <location>
        <begin position="28"/>
        <end position="54"/>
    </location>
</feature>
<dbReference type="PANTHER" id="PTHR30168">
    <property type="entry name" value="PUTATIVE MEMBRANE PROTEIN YPFJ"/>
    <property type="match status" value="1"/>
</dbReference>
<evidence type="ECO:0000313" key="8">
    <source>
        <dbReference type="Proteomes" id="UP001500190"/>
    </source>
</evidence>
<feature type="compositionally biased region" description="Low complexity" evidence="5">
    <location>
        <begin position="43"/>
        <end position="53"/>
    </location>
</feature>
<keyword evidence="2" id="KW-0812">Transmembrane</keyword>
<feature type="signal peptide" evidence="6">
    <location>
        <begin position="1"/>
        <end position="24"/>
    </location>
</feature>
<dbReference type="Pfam" id="PF04228">
    <property type="entry name" value="Zn_peptidase"/>
    <property type="match status" value="1"/>
</dbReference>
<accession>A0ABN2EMF2</accession>
<dbReference type="Proteomes" id="UP001500190">
    <property type="component" value="Unassembled WGS sequence"/>
</dbReference>
<reference evidence="7 8" key="1">
    <citation type="journal article" date="2019" name="Int. J. Syst. Evol. Microbiol.">
        <title>The Global Catalogue of Microorganisms (GCM) 10K type strain sequencing project: providing services to taxonomists for standard genome sequencing and annotation.</title>
        <authorList>
            <consortium name="The Broad Institute Genomics Platform"/>
            <consortium name="The Broad Institute Genome Sequencing Center for Infectious Disease"/>
            <person name="Wu L."/>
            <person name="Ma J."/>
        </authorList>
    </citation>
    <scope>NUCLEOTIDE SEQUENCE [LARGE SCALE GENOMIC DNA]</scope>
    <source>
        <strain evidence="7 8">JCM 14304</strain>
    </source>
</reference>
<proteinExistence type="predicted"/>
<keyword evidence="4" id="KW-0472">Membrane</keyword>
<dbReference type="EMBL" id="BAAAND010000012">
    <property type="protein sequence ID" value="GAA1610547.1"/>
    <property type="molecule type" value="Genomic_DNA"/>
</dbReference>
<evidence type="ECO:0000313" key="7">
    <source>
        <dbReference type="EMBL" id="GAA1610547.1"/>
    </source>
</evidence>
<evidence type="ECO:0000256" key="3">
    <source>
        <dbReference type="ARBA" id="ARBA00022989"/>
    </source>
</evidence>
<evidence type="ECO:0008006" key="9">
    <source>
        <dbReference type="Google" id="ProtNLM"/>
    </source>
</evidence>
<gene>
    <name evidence="7" type="ORF">GCM10009742_71540</name>
</gene>
<organism evidence="7 8">
    <name type="scientific">Kribbella karoonensis</name>
    <dbReference type="NCBI Taxonomy" id="324851"/>
    <lineage>
        <taxon>Bacteria</taxon>
        <taxon>Bacillati</taxon>
        <taxon>Actinomycetota</taxon>
        <taxon>Actinomycetes</taxon>
        <taxon>Propionibacteriales</taxon>
        <taxon>Kribbellaceae</taxon>
        <taxon>Kribbella</taxon>
    </lineage>
</organism>
<protein>
    <recommendedName>
        <fullName evidence="9">Neutral zinc metallopeptidase</fullName>
    </recommendedName>
</protein>
<evidence type="ECO:0000256" key="4">
    <source>
        <dbReference type="ARBA" id="ARBA00023136"/>
    </source>
</evidence>
<comment type="subcellular location">
    <subcellularLocation>
        <location evidence="1">Membrane</location>
        <topology evidence="1">Single-pass membrane protein</topology>
    </subcellularLocation>
</comment>
<evidence type="ECO:0000256" key="6">
    <source>
        <dbReference type="SAM" id="SignalP"/>
    </source>
</evidence>
<name>A0ABN2EMF2_9ACTN</name>
<evidence type="ECO:0000256" key="5">
    <source>
        <dbReference type="SAM" id="MobiDB-lite"/>
    </source>
</evidence>
<evidence type="ECO:0000256" key="2">
    <source>
        <dbReference type="ARBA" id="ARBA00022692"/>
    </source>
</evidence>
<evidence type="ECO:0000256" key="1">
    <source>
        <dbReference type="ARBA" id="ARBA00004167"/>
    </source>
</evidence>